<evidence type="ECO:0000313" key="2">
    <source>
        <dbReference type="Proteomes" id="UP001154312"/>
    </source>
</evidence>
<dbReference type="Proteomes" id="UP001154312">
    <property type="component" value="Unassembled WGS sequence"/>
</dbReference>
<dbReference type="RefSeq" id="WP_277445373.1">
    <property type="nucleotide sequence ID" value="NZ_JAKOAV010000046.1"/>
</dbReference>
<name>A0A9X4H790_9FIRM</name>
<proteinExistence type="predicted"/>
<accession>A0A9X4H790</accession>
<gene>
    <name evidence="1" type="ORF">L7E55_16130</name>
</gene>
<dbReference type="AlphaFoldDB" id="A0A9X4H790"/>
<keyword evidence="2" id="KW-1185">Reference proteome</keyword>
<reference evidence="1" key="1">
    <citation type="submission" date="2022-02" db="EMBL/GenBank/DDBJ databases">
        <authorList>
            <person name="Leng L."/>
        </authorList>
    </citation>
    <scope>NUCLEOTIDE SEQUENCE</scope>
    <source>
        <strain evidence="1">JI</strain>
    </source>
</reference>
<organism evidence="1 2">
    <name type="scientific">Pelotomaculum isophthalicicum JI</name>
    <dbReference type="NCBI Taxonomy" id="947010"/>
    <lineage>
        <taxon>Bacteria</taxon>
        <taxon>Bacillati</taxon>
        <taxon>Bacillota</taxon>
        <taxon>Clostridia</taxon>
        <taxon>Eubacteriales</taxon>
        <taxon>Desulfotomaculaceae</taxon>
        <taxon>Pelotomaculum</taxon>
    </lineage>
</organism>
<evidence type="ECO:0000313" key="1">
    <source>
        <dbReference type="EMBL" id="MDF9409857.1"/>
    </source>
</evidence>
<sequence>MYRGIIKSMPFSEKACGFICGREEIKAWPAHDLFQFVQGCKILYGSLNGIIQEPSEADIRDNIRNAVSGIYHEVCHRYIFCNGISNEAEELKSAYKIAFFVLQEWLYLEESLYIPTKKELLPHLDGENRSVLDICINWESLKDDREKRPEYYFSLIKNWCSLMFQRLQQE</sequence>
<comment type="caution">
    <text evidence="1">The sequence shown here is derived from an EMBL/GenBank/DDBJ whole genome shotgun (WGS) entry which is preliminary data.</text>
</comment>
<dbReference type="EMBL" id="JAKOAV010000046">
    <property type="protein sequence ID" value="MDF9409857.1"/>
    <property type="molecule type" value="Genomic_DNA"/>
</dbReference>
<protein>
    <submittedName>
        <fullName evidence="1">Uncharacterized protein</fullName>
    </submittedName>
</protein>